<evidence type="ECO:0000313" key="3">
    <source>
        <dbReference type="Proteomes" id="UP000886998"/>
    </source>
</evidence>
<keyword evidence="3" id="KW-1185">Reference proteome</keyword>
<comment type="caution">
    <text evidence="2">The sequence shown here is derived from an EMBL/GenBank/DDBJ whole genome shotgun (WGS) entry which is preliminary data.</text>
</comment>
<evidence type="ECO:0000313" key="2">
    <source>
        <dbReference type="EMBL" id="GFY78787.1"/>
    </source>
</evidence>
<accession>A0A8X7CUM4</accession>
<gene>
    <name evidence="2" type="primary">NCL1_14963</name>
    <name evidence="2" type="ORF">TNIN_305731</name>
</gene>
<protein>
    <submittedName>
        <fullName evidence="2">Uncharacterized protein</fullName>
    </submittedName>
</protein>
<reference evidence="2" key="1">
    <citation type="submission" date="2020-08" db="EMBL/GenBank/DDBJ databases">
        <title>Multicomponent nature underlies the extraordinary mechanical properties of spider dragline silk.</title>
        <authorList>
            <person name="Kono N."/>
            <person name="Nakamura H."/>
            <person name="Mori M."/>
            <person name="Yoshida Y."/>
            <person name="Ohtoshi R."/>
            <person name="Malay A.D."/>
            <person name="Moran D.A.P."/>
            <person name="Tomita M."/>
            <person name="Numata K."/>
            <person name="Arakawa K."/>
        </authorList>
    </citation>
    <scope>NUCLEOTIDE SEQUENCE</scope>
</reference>
<dbReference type="Proteomes" id="UP000886998">
    <property type="component" value="Unassembled WGS sequence"/>
</dbReference>
<sequence>MHFATLGNQRATGDVDPDYDKDQLGKNIETDETIPKTSIKISEKEEVIDSGNPGIPSGIFQIMVSVSIALVTSCLLRPGT</sequence>
<dbReference type="EMBL" id="BMAV01023201">
    <property type="protein sequence ID" value="GFY78787.1"/>
    <property type="molecule type" value="Genomic_DNA"/>
</dbReference>
<evidence type="ECO:0000256" key="1">
    <source>
        <dbReference type="SAM" id="MobiDB-lite"/>
    </source>
</evidence>
<feature type="compositionally biased region" description="Polar residues" evidence="1">
    <location>
        <begin position="1"/>
        <end position="11"/>
    </location>
</feature>
<name>A0A8X7CUM4_9ARAC</name>
<dbReference type="AlphaFoldDB" id="A0A8X7CUM4"/>
<feature type="region of interest" description="Disordered" evidence="1">
    <location>
        <begin position="1"/>
        <end position="26"/>
    </location>
</feature>
<proteinExistence type="predicted"/>
<organism evidence="2 3">
    <name type="scientific">Trichonephila inaurata madagascariensis</name>
    <dbReference type="NCBI Taxonomy" id="2747483"/>
    <lineage>
        <taxon>Eukaryota</taxon>
        <taxon>Metazoa</taxon>
        <taxon>Ecdysozoa</taxon>
        <taxon>Arthropoda</taxon>
        <taxon>Chelicerata</taxon>
        <taxon>Arachnida</taxon>
        <taxon>Araneae</taxon>
        <taxon>Araneomorphae</taxon>
        <taxon>Entelegynae</taxon>
        <taxon>Araneoidea</taxon>
        <taxon>Nephilidae</taxon>
        <taxon>Trichonephila</taxon>
        <taxon>Trichonephila inaurata</taxon>
    </lineage>
</organism>